<feature type="compositionally biased region" description="Low complexity" evidence="1">
    <location>
        <begin position="151"/>
        <end position="160"/>
    </location>
</feature>
<evidence type="ECO:0000313" key="3">
    <source>
        <dbReference type="Proteomes" id="UP001189429"/>
    </source>
</evidence>
<feature type="non-terminal residue" evidence="2">
    <location>
        <position position="265"/>
    </location>
</feature>
<sequence length="265" mass="27662">MCGPPAWQLVSSAGADGVSGGALPWRPQPARRRAERLPVSRANSDGRPGRGPRRARAAGGGGERQMDRRARRVGSSGNSGKEGTSSREAESGVWIRPRGPRCRQSVFGAVRRPSGSLRRRGCTAAGSTEARGRRPTRRPRASKFVARRGAARSWRGALAAGQGGRRGAGSRLGRRPSPPPGRAAGGAWRPHGRSGPPACARSSRRSARRCRALRKGGASLASAASIAGSSSNFTLGNLASIGARRHERQGRGRAAEQPGRPGAEA</sequence>
<gene>
    <name evidence="2" type="ORF">PCOR1329_LOCUS44296</name>
</gene>
<dbReference type="Proteomes" id="UP001189429">
    <property type="component" value="Unassembled WGS sequence"/>
</dbReference>
<dbReference type="EMBL" id="CAUYUJ010015322">
    <property type="protein sequence ID" value="CAK0852548.1"/>
    <property type="molecule type" value="Genomic_DNA"/>
</dbReference>
<evidence type="ECO:0000256" key="1">
    <source>
        <dbReference type="SAM" id="MobiDB-lite"/>
    </source>
</evidence>
<feature type="compositionally biased region" description="Low complexity" evidence="1">
    <location>
        <begin position="216"/>
        <end position="231"/>
    </location>
</feature>
<accession>A0ABN9U189</accession>
<comment type="caution">
    <text evidence="2">The sequence shown here is derived from an EMBL/GenBank/DDBJ whole genome shotgun (WGS) entry which is preliminary data.</text>
</comment>
<feature type="compositionally biased region" description="Basic residues" evidence="1">
    <location>
        <begin position="133"/>
        <end position="150"/>
    </location>
</feature>
<name>A0ABN9U189_9DINO</name>
<evidence type="ECO:0000313" key="2">
    <source>
        <dbReference type="EMBL" id="CAK0852548.1"/>
    </source>
</evidence>
<feature type="compositionally biased region" description="Basic residues" evidence="1">
    <location>
        <begin position="202"/>
        <end position="214"/>
    </location>
</feature>
<keyword evidence="3" id="KW-1185">Reference proteome</keyword>
<protein>
    <submittedName>
        <fullName evidence="2">Uncharacterized protein</fullName>
    </submittedName>
</protein>
<feature type="region of interest" description="Disordered" evidence="1">
    <location>
        <begin position="1"/>
        <end position="265"/>
    </location>
</feature>
<feature type="compositionally biased region" description="Low complexity" evidence="1">
    <location>
        <begin position="185"/>
        <end position="201"/>
    </location>
</feature>
<reference evidence="2" key="1">
    <citation type="submission" date="2023-10" db="EMBL/GenBank/DDBJ databases">
        <authorList>
            <person name="Chen Y."/>
            <person name="Shah S."/>
            <person name="Dougan E. K."/>
            <person name="Thang M."/>
            <person name="Chan C."/>
        </authorList>
    </citation>
    <scope>NUCLEOTIDE SEQUENCE [LARGE SCALE GENOMIC DNA]</scope>
</reference>
<organism evidence="2 3">
    <name type="scientific">Prorocentrum cordatum</name>
    <dbReference type="NCBI Taxonomy" id="2364126"/>
    <lineage>
        <taxon>Eukaryota</taxon>
        <taxon>Sar</taxon>
        <taxon>Alveolata</taxon>
        <taxon>Dinophyceae</taxon>
        <taxon>Prorocentrales</taxon>
        <taxon>Prorocentraceae</taxon>
        <taxon>Prorocentrum</taxon>
    </lineage>
</organism>
<proteinExistence type="predicted"/>